<feature type="region of interest" description="Disordered" evidence="9">
    <location>
        <begin position="1"/>
        <end position="27"/>
    </location>
</feature>
<evidence type="ECO:0000256" key="1">
    <source>
        <dbReference type="ARBA" id="ARBA00004651"/>
    </source>
</evidence>
<feature type="domain" description="ABC transmembrane type-1" evidence="10">
    <location>
        <begin position="94"/>
        <end position="301"/>
    </location>
</feature>
<dbReference type="Gene3D" id="1.10.3720.10">
    <property type="entry name" value="MetI-like"/>
    <property type="match status" value="1"/>
</dbReference>
<comment type="subcellular location">
    <subcellularLocation>
        <location evidence="1 8">Cell membrane</location>
        <topology evidence="1 8">Multi-pass membrane protein</topology>
    </subcellularLocation>
</comment>
<evidence type="ECO:0000256" key="4">
    <source>
        <dbReference type="ARBA" id="ARBA00022475"/>
    </source>
</evidence>
<evidence type="ECO:0000256" key="8">
    <source>
        <dbReference type="RuleBase" id="RU363032"/>
    </source>
</evidence>
<evidence type="ECO:0000313" key="11">
    <source>
        <dbReference type="EMBL" id="NYJ20661.1"/>
    </source>
</evidence>
<evidence type="ECO:0000256" key="3">
    <source>
        <dbReference type="ARBA" id="ARBA00022448"/>
    </source>
</evidence>
<dbReference type="PANTHER" id="PTHR42929:SF1">
    <property type="entry name" value="INNER MEMBRANE ABC TRANSPORTER PERMEASE PROTEIN YDCU-RELATED"/>
    <property type="match status" value="1"/>
</dbReference>
<dbReference type="PROSITE" id="PS50928">
    <property type="entry name" value="ABC_TM1"/>
    <property type="match status" value="1"/>
</dbReference>
<dbReference type="Proteomes" id="UP000537260">
    <property type="component" value="Unassembled WGS sequence"/>
</dbReference>
<keyword evidence="7 8" id="KW-0472">Membrane</keyword>
<feature type="transmembrane region" description="Helical" evidence="8">
    <location>
        <begin position="98"/>
        <end position="118"/>
    </location>
</feature>
<keyword evidence="6 8" id="KW-1133">Transmembrane helix</keyword>
<proteinExistence type="inferred from homology"/>
<feature type="transmembrane region" description="Helical" evidence="8">
    <location>
        <begin position="285"/>
        <end position="308"/>
    </location>
</feature>
<keyword evidence="5 8" id="KW-0812">Transmembrane</keyword>
<feature type="transmembrane region" description="Helical" evidence="8">
    <location>
        <begin position="130"/>
        <end position="153"/>
    </location>
</feature>
<feature type="transmembrane region" description="Helical" evidence="8">
    <location>
        <begin position="188"/>
        <end position="207"/>
    </location>
</feature>
<comment type="caution">
    <text evidence="11">The sequence shown here is derived from an EMBL/GenBank/DDBJ whole genome shotgun (WGS) entry which is preliminary data.</text>
</comment>
<dbReference type="RefSeq" id="WP_343062578.1">
    <property type="nucleotide sequence ID" value="NZ_JACCFM010000001.1"/>
</dbReference>
<reference evidence="11 12" key="1">
    <citation type="submission" date="2020-07" db="EMBL/GenBank/DDBJ databases">
        <title>Sequencing the genomes of 1000 actinobacteria strains.</title>
        <authorList>
            <person name="Klenk H.-P."/>
        </authorList>
    </citation>
    <scope>NUCLEOTIDE SEQUENCE [LARGE SCALE GENOMIC DNA]</scope>
    <source>
        <strain evidence="11 12">LI1</strain>
    </source>
</reference>
<evidence type="ECO:0000256" key="6">
    <source>
        <dbReference type="ARBA" id="ARBA00022989"/>
    </source>
</evidence>
<gene>
    <name evidence="11" type="ORF">HNR05_002452</name>
</gene>
<feature type="transmembrane region" description="Helical" evidence="8">
    <location>
        <begin position="37"/>
        <end position="60"/>
    </location>
</feature>
<evidence type="ECO:0000256" key="5">
    <source>
        <dbReference type="ARBA" id="ARBA00022692"/>
    </source>
</evidence>
<keyword evidence="4" id="KW-1003">Cell membrane</keyword>
<comment type="similarity">
    <text evidence="2">Belongs to the binding-protein-dependent transport system permease family. CysTW subfamily.</text>
</comment>
<sequence length="325" mass="35343">MSRRNQVSLATRPIGTDPMGPRPATTKKRRRFGGASFLGFPTWAFVAFFFVVPLALILWYSFGYKPDLFTAHSNDVLSFDRYAEALDATFFGTFWNTLQIGLVGTALCLLISIPFAYWMAIRLNPKWRPLALALVLVPFWTNFLVRTLGWQIVLSPRGFLSDTLQNLGLIDGRLDVLYTQGAVQLGVVYNYLPLMILPLFVAINASGPALREASKDLGANRWRTLMQITLPLAMPGIISGSLLVFIPLMGDYITASVLGGAQGNMIGQLVAGQFNTAQNWALGSAMAVLLMLFIAAAVAVVAVIGLIVRGAIRANRKVDLSGGAA</sequence>
<dbReference type="CDD" id="cd06261">
    <property type="entry name" value="TM_PBP2"/>
    <property type="match status" value="1"/>
</dbReference>
<dbReference type="SUPFAM" id="SSF161098">
    <property type="entry name" value="MetI-like"/>
    <property type="match status" value="1"/>
</dbReference>
<name>A0A7Z0J6X6_9MICO</name>
<evidence type="ECO:0000256" key="9">
    <source>
        <dbReference type="SAM" id="MobiDB-lite"/>
    </source>
</evidence>
<keyword evidence="12" id="KW-1185">Reference proteome</keyword>
<dbReference type="GO" id="GO:0055085">
    <property type="term" value="P:transmembrane transport"/>
    <property type="evidence" value="ECO:0007669"/>
    <property type="project" value="InterPro"/>
</dbReference>
<evidence type="ECO:0000256" key="2">
    <source>
        <dbReference type="ARBA" id="ARBA00007069"/>
    </source>
</evidence>
<dbReference type="InterPro" id="IPR035906">
    <property type="entry name" value="MetI-like_sf"/>
</dbReference>
<keyword evidence="3 8" id="KW-0813">Transport</keyword>
<evidence type="ECO:0000256" key="7">
    <source>
        <dbReference type="ARBA" id="ARBA00023136"/>
    </source>
</evidence>
<organism evidence="11 12">
    <name type="scientific">Glaciibacter psychrotolerans</name>
    <dbReference type="NCBI Taxonomy" id="670054"/>
    <lineage>
        <taxon>Bacteria</taxon>
        <taxon>Bacillati</taxon>
        <taxon>Actinomycetota</taxon>
        <taxon>Actinomycetes</taxon>
        <taxon>Micrococcales</taxon>
        <taxon>Microbacteriaceae</taxon>
        <taxon>Glaciibacter</taxon>
    </lineage>
</organism>
<dbReference type="InterPro" id="IPR000515">
    <property type="entry name" value="MetI-like"/>
</dbReference>
<protein>
    <submittedName>
        <fullName evidence="11">Spermidine/putrescine transport system permease protein</fullName>
    </submittedName>
</protein>
<dbReference type="PANTHER" id="PTHR42929">
    <property type="entry name" value="INNER MEMBRANE ABC TRANSPORTER PERMEASE PROTEIN YDCU-RELATED-RELATED"/>
    <property type="match status" value="1"/>
</dbReference>
<evidence type="ECO:0000259" key="10">
    <source>
        <dbReference type="PROSITE" id="PS50928"/>
    </source>
</evidence>
<accession>A0A7Z0J6X6</accession>
<dbReference type="GO" id="GO:0005886">
    <property type="term" value="C:plasma membrane"/>
    <property type="evidence" value="ECO:0007669"/>
    <property type="project" value="UniProtKB-SubCell"/>
</dbReference>
<feature type="transmembrane region" description="Helical" evidence="8">
    <location>
        <begin position="228"/>
        <end position="249"/>
    </location>
</feature>
<dbReference type="AlphaFoldDB" id="A0A7Z0J6X6"/>
<dbReference type="EMBL" id="JACCFM010000001">
    <property type="protein sequence ID" value="NYJ20661.1"/>
    <property type="molecule type" value="Genomic_DNA"/>
</dbReference>
<dbReference type="Pfam" id="PF00528">
    <property type="entry name" value="BPD_transp_1"/>
    <property type="match status" value="1"/>
</dbReference>
<evidence type="ECO:0000313" key="12">
    <source>
        <dbReference type="Proteomes" id="UP000537260"/>
    </source>
</evidence>